<dbReference type="GO" id="GO:0016226">
    <property type="term" value="P:iron-sulfur cluster assembly"/>
    <property type="evidence" value="ECO:0007669"/>
    <property type="project" value="TreeGrafter"/>
</dbReference>
<dbReference type="InterPro" id="IPR017703">
    <property type="entry name" value="YgfZ/GCV_T_CS"/>
</dbReference>
<dbReference type="HOGENOM" id="CLU_007884_6_3_0"/>
<dbReference type="Pfam" id="PF01571">
    <property type="entry name" value="GCV_T"/>
    <property type="match status" value="1"/>
</dbReference>
<dbReference type="AlphaFoldDB" id="D7BBX1"/>
<feature type="domain" description="Aminomethyltransferase C-terminal" evidence="3">
    <location>
        <begin position="260"/>
        <end position="334"/>
    </location>
</feature>
<evidence type="ECO:0000259" key="2">
    <source>
        <dbReference type="Pfam" id="PF01571"/>
    </source>
</evidence>
<proteinExistence type="predicted"/>
<protein>
    <submittedName>
        <fullName evidence="4">Folate-binding protein YgfZ</fullName>
    </submittedName>
</protein>
<reference evidence="4 5" key="1">
    <citation type="journal article" date="2010" name="Stand. Genomic Sci.">
        <title>Complete genome sequence of Meiothermus silvanus type strain (VI-R2).</title>
        <authorList>
            <person name="Sikorski J."/>
            <person name="Tindall B.J."/>
            <person name="Lowry S."/>
            <person name="Lucas S."/>
            <person name="Nolan M."/>
            <person name="Copeland A."/>
            <person name="Glavina Del Rio T."/>
            <person name="Tice H."/>
            <person name="Cheng J.F."/>
            <person name="Han C."/>
            <person name="Pitluck S."/>
            <person name="Liolios K."/>
            <person name="Ivanova N."/>
            <person name="Mavromatis K."/>
            <person name="Mikhailova N."/>
            <person name="Pati A."/>
            <person name="Goodwin L."/>
            <person name="Chen A."/>
            <person name="Palaniappan K."/>
            <person name="Land M."/>
            <person name="Hauser L."/>
            <person name="Chang Y.J."/>
            <person name="Jeffries C.D."/>
            <person name="Rohde M."/>
            <person name="Goker M."/>
            <person name="Woyke T."/>
            <person name="Bristow J."/>
            <person name="Eisen J.A."/>
            <person name="Markowitz V."/>
            <person name="Hugenholtz P."/>
            <person name="Kyrpides N.C."/>
            <person name="Klenk H.P."/>
            <person name="Lapidus A."/>
        </authorList>
    </citation>
    <scope>NUCLEOTIDE SEQUENCE [LARGE SCALE GENOMIC DNA]</scope>
    <source>
        <strain evidence="5">ATCC 700542 / DSM 9946 / VI-R2</strain>
    </source>
</reference>
<dbReference type="PANTHER" id="PTHR22602">
    <property type="entry name" value="TRANSFERASE CAF17, MITOCHONDRIAL-RELATED"/>
    <property type="match status" value="1"/>
</dbReference>
<dbReference type="InterPro" id="IPR045179">
    <property type="entry name" value="YgfZ/GcvT"/>
</dbReference>
<keyword evidence="5" id="KW-1185">Reference proteome</keyword>
<dbReference type="OrthoDB" id="9796287at2"/>
<gene>
    <name evidence="4" type="ordered locus">Mesil_0855</name>
</gene>
<evidence type="ECO:0000259" key="3">
    <source>
        <dbReference type="Pfam" id="PF08669"/>
    </source>
</evidence>
<evidence type="ECO:0000313" key="4">
    <source>
        <dbReference type="EMBL" id="ADH62767.1"/>
    </source>
</evidence>
<accession>D7BBX1</accession>
<dbReference type="EMBL" id="CP002042">
    <property type="protein sequence ID" value="ADH62767.1"/>
    <property type="molecule type" value="Genomic_DNA"/>
</dbReference>
<dbReference type="PIRSF" id="PIRSF006487">
    <property type="entry name" value="GcvT"/>
    <property type="match status" value="1"/>
</dbReference>
<sequence length="339" mass="37115">MGLELLHRALGAEFRQTEGGEIPWGYGELKAEVAAFYQGAALLDFPETGLLQVGGMDCRDFIHNQCTSDVRGLPQGGFLKTLFLNSRGQIEFLGSVYQRGQTLWIAAARTQALLERFNRYIVFDQVELSDLSQAYTQLRLQGPAALEVGGQLGQPPAKWSLVEHHQVVLARDEWGLDILVPRDLAEEVFNQLLQAGATPAGREAYRVWRVEQGVADLEDALGELPQEVGLEARVSYKKGCYLGQEIMARLEARGNTRYQLMGLLGQQPLPPEAEVWREGKKVGRVTTATDSPRLGPVALALLRKGLVPGDQVEVGAASPRLLRNPISATVSALPLLAPV</sequence>
<dbReference type="KEGG" id="msv:Mesil_0855"/>
<keyword evidence="1" id="KW-0809">Transit peptide</keyword>
<dbReference type="InterPro" id="IPR013977">
    <property type="entry name" value="GcvT_C"/>
</dbReference>
<dbReference type="InterPro" id="IPR027266">
    <property type="entry name" value="TrmE/GcvT-like"/>
</dbReference>
<dbReference type="eggNOG" id="COG0354">
    <property type="taxonomic scope" value="Bacteria"/>
</dbReference>
<dbReference type="Gene3D" id="3.30.1360.120">
    <property type="entry name" value="Probable tRNA modification gtpase trme, domain 1"/>
    <property type="match status" value="1"/>
</dbReference>
<dbReference type="SUPFAM" id="SSF103025">
    <property type="entry name" value="Folate-binding domain"/>
    <property type="match status" value="1"/>
</dbReference>
<dbReference type="Pfam" id="PF08669">
    <property type="entry name" value="GCV_T_C"/>
    <property type="match status" value="1"/>
</dbReference>
<dbReference type="InterPro" id="IPR006222">
    <property type="entry name" value="GCVT_N"/>
</dbReference>
<dbReference type="NCBIfam" id="TIGR03317">
    <property type="entry name" value="ygfZ_signature"/>
    <property type="match status" value="1"/>
</dbReference>
<organism evidence="4 5">
    <name type="scientific">Allomeiothermus silvanus (strain ATCC 700542 / DSM 9946 / NBRC 106475 / NCIMB 13440 / VI-R2)</name>
    <name type="common">Thermus silvanus</name>
    <dbReference type="NCBI Taxonomy" id="526227"/>
    <lineage>
        <taxon>Bacteria</taxon>
        <taxon>Thermotogati</taxon>
        <taxon>Deinococcota</taxon>
        <taxon>Deinococci</taxon>
        <taxon>Thermales</taxon>
        <taxon>Thermaceae</taxon>
        <taxon>Allomeiothermus</taxon>
    </lineage>
</organism>
<dbReference type="RefSeq" id="WP_013157353.1">
    <property type="nucleotide sequence ID" value="NC_014212.1"/>
</dbReference>
<dbReference type="STRING" id="526227.Mesil_0855"/>
<evidence type="ECO:0000313" key="5">
    <source>
        <dbReference type="Proteomes" id="UP000001916"/>
    </source>
</evidence>
<dbReference type="InterPro" id="IPR029043">
    <property type="entry name" value="GcvT/YgfZ_C"/>
</dbReference>
<evidence type="ECO:0000256" key="1">
    <source>
        <dbReference type="ARBA" id="ARBA00022946"/>
    </source>
</evidence>
<feature type="domain" description="GCVT N-terminal" evidence="2">
    <location>
        <begin position="6"/>
        <end position="238"/>
    </location>
</feature>
<dbReference type="Proteomes" id="UP000001916">
    <property type="component" value="Chromosome"/>
</dbReference>
<name>D7BBX1_ALLS1</name>
<dbReference type="SUPFAM" id="SSF101790">
    <property type="entry name" value="Aminomethyltransferase beta-barrel domain"/>
    <property type="match status" value="1"/>
</dbReference>
<dbReference type="PANTHER" id="PTHR22602:SF0">
    <property type="entry name" value="TRANSFERASE CAF17, MITOCHONDRIAL-RELATED"/>
    <property type="match status" value="1"/>
</dbReference>